<feature type="non-terminal residue" evidence="2">
    <location>
        <position position="1"/>
    </location>
</feature>
<dbReference type="Proteomes" id="UP001341840">
    <property type="component" value="Unassembled WGS sequence"/>
</dbReference>
<gene>
    <name evidence="2" type="ORF">PIB30_106522</name>
</gene>
<evidence type="ECO:0000313" key="3">
    <source>
        <dbReference type="Proteomes" id="UP001341840"/>
    </source>
</evidence>
<reference evidence="2 3" key="1">
    <citation type="journal article" date="2023" name="Plants (Basel)">
        <title>Bridging the Gap: Combining Genomics and Transcriptomics Approaches to Understand Stylosanthes scabra, an Orphan Legume from the Brazilian Caatinga.</title>
        <authorList>
            <person name="Ferreira-Neto J.R.C."/>
            <person name="da Silva M.D."/>
            <person name="Binneck E."/>
            <person name="de Melo N.F."/>
            <person name="da Silva R.H."/>
            <person name="de Melo A.L.T.M."/>
            <person name="Pandolfi V."/>
            <person name="Bustamante F.O."/>
            <person name="Brasileiro-Vidal A.C."/>
            <person name="Benko-Iseppon A.M."/>
        </authorList>
    </citation>
    <scope>NUCLEOTIDE SEQUENCE [LARGE SCALE GENOMIC DNA]</scope>
    <source>
        <tissue evidence="2">Leaves</tissue>
    </source>
</reference>
<sequence>VPKLAPKHHLATTTTHTFAQKHQRLGAQNWRLGAHSLSHTPAPRHQLWLPRRPLHTLTTVYTLLVPRRPHTHFSHPSPQSPHTPNPNIHSQASHSPTPRRPKLAPGHPCNTHLTHIHYQRLSAGLGA</sequence>
<feature type="compositionally biased region" description="Polar residues" evidence="1">
    <location>
        <begin position="85"/>
        <end position="96"/>
    </location>
</feature>
<dbReference type="EMBL" id="JASCZI010064645">
    <property type="protein sequence ID" value="MED6141739.1"/>
    <property type="molecule type" value="Genomic_DNA"/>
</dbReference>
<proteinExistence type="predicted"/>
<accession>A0ABU6T014</accession>
<protein>
    <submittedName>
        <fullName evidence="2">Uncharacterized protein</fullName>
    </submittedName>
</protein>
<organism evidence="2 3">
    <name type="scientific">Stylosanthes scabra</name>
    <dbReference type="NCBI Taxonomy" id="79078"/>
    <lineage>
        <taxon>Eukaryota</taxon>
        <taxon>Viridiplantae</taxon>
        <taxon>Streptophyta</taxon>
        <taxon>Embryophyta</taxon>
        <taxon>Tracheophyta</taxon>
        <taxon>Spermatophyta</taxon>
        <taxon>Magnoliopsida</taxon>
        <taxon>eudicotyledons</taxon>
        <taxon>Gunneridae</taxon>
        <taxon>Pentapetalae</taxon>
        <taxon>rosids</taxon>
        <taxon>fabids</taxon>
        <taxon>Fabales</taxon>
        <taxon>Fabaceae</taxon>
        <taxon>Papilionoideae</taxon>
        <taxon>50 kb inversion clade</taxon>
        <taxon>dalbergioids sensu lato</taxon>
        <taxon>Dalbergieae</taxon>
        <taxon>Pterocarpus clade</taxon>
        <taxon>Stylosanthes</taxon>
    </lineage>
</organism>
<comment type="caution">
    <text evidence="2">The sequence shown here is derived from an EMBL/GenBank/DDBJ whole genome shotgun (WGS) entry which is preliminary data.</text>
</comment>
<keyword evidence="3" id="KW-1185">Reference proteome</keyword>
<name>A0ABU6T014_9FABA</name>
<evidence type="ECO:0000256" key="1">
    <source>
        <dbReference type="SAM" id="MobiDB-lite"/>
    </source>
</evidence>
<evidence type="ECO:0000313" key="2">
    <source>
        <dbReference type="EMBL" id="MED6141739.1"/>
    </source>
</evidence>
<feature type="region of interest" description="Disordered" evidence="1">
    <location>
        <begin position="68"/>
        <end position="111"/>
    </location>
</feature>